<name>A0ABX7MAK4_9RHOO</name>
<organism evidence="4 5">
    <name type="scientific">Niveibacterium microcysteis</name>
    <dbReference type="NCBI Taxonomy" id="2811415"/>
    <lineage>
        <taxon>Bacteria</taxon>
        <taxon>Pseudomonadati</taxon>
        <taxon>Pseudomonadota</taxon>
        <taxon>Betaproteobacteria</taxon>
        <taxon>Rhodocyclales</taxon>
        <taxon>Rhodocyclaceae</taxon>
        <taxon>Niveibacterium</taxon>
    </lineage>
</organism>
<evidence type="ECO:0000313" key="5">
    <source>
        <dbReference type="Proteomes" id="UP000663570"/>
    </source>
</evidence>
<evidence type="ECO:0000313" key="4">
    <source>
        <dbReference type="EMBL" id="QSI78743.1"/>
    </source>
</evidence>
<evidence type="ECO:0000256" key="1">
    <source>
        <dbReference type="ARBA" id="ARBA00002397"/>
    </source>
</evidence>
<protein>
    <submittedName>
        <fullName evidence="4">Flagellar protein FlgN</fullName>
    </submittedName>
</protein>
<dbReference type="EMBL" id="CP071060">
    <property type="protein sequence ID" value="QSI78743.1"/>
    <property type="molecule type" value="Genomic_DNA"/>
</dbReference>
<comment type="function">
    <text evidence="1">Required for the efficient initiation of filament assembly.</text>
</comment>
<dbReference type="Gene3D" id="1.20.58.300">
    <property type="entry name" value="FlgN-like"/>
    <property type="match status" value="1"/>
</dbReference>
<keyword evidence="5" id="KW-1185">Reference proteome</keyword>
<proteinExistence type="inferred from homology"/>
<accession>A0ABX7MAK4</accession>
<keyword evidence="4" id="KW-0966">Cell projection</keyword>
<dbReference type="RefSeq" id="WP_206256127.1">
    <property type="nucleotide sequence ID" value="NZ_CP071060.1"/>
</dbReference>
<reference evidence="4 5" key="1">
    <citation type="submission" date="2021-02" db="EMBL/GenBank/DDBJ databases">
        <title>Niveibacterium changnyeongensis HC41.</title>
        <authorList>
            <person name="Kang M."/>
        </authorList>
    </citation>
    <scope>NUCLEOTIDE SEQUENCE [LARGE SCALE GENOMIC DNA]</scope>
    <source>
        <strain evidence="4 5">HC41</strain>
    </source>
</reference>
<dbReference type="InterPro" id="IPR007809">
    <property type="entry name" value="FlgN-like"/>
</dbReference>
<dbReference type="InterPro" id="IPR036679">
    <property type="entry name" value="FlgN-like_sf"/>
</dbReference>
<keyword evidence="4" id="KW-0969">Cilium</keyword>
<keyword evidence="4" id="KW-0282">Flagellum</keyword>
<dbReference type="Pfam" id="PF05130">
    <property type="entry name" value="FlgN"/>
    <property type="match status" value="1"/>
</dbReference>
<dbReference type="SUPFAM" id="SSF140566">
    <property type="entry name" value="FlgN-like"/>
    <property type="match status" value="1"/>
</dbReference>
<sequence>MNPTALLQAQFSALLAEVSGQLERFVRLLEDEHELLVTGQVEALLGLAEDKTAAVRQLQQAENARALLLSRSGIDARASQMAEFTAQLPEQTQRAWRHYLDLAARAQQLNLRNGEFIRDQLRANQQAMSVLLASTGPSLYDAGGITSTRPGGRLFGQA</sequence>
<dbReference type="Proteomes" id="UP000663570">
    <property type="component" value="Chromosome"/>
</dbReference>
<gene>
    <name evidence="4" type="ORF">JY500_09120</name>
</gene>
<evidence type="ECO:0000256" key="3">
    <source>
        <dbReference type="ARBA" id="ARBA00022795"/>
    </source>
</evidence>
<comment type="similarity">
    <text evidence="2">Belongs to the FlgN family.</text>
</comment>
<keyword evidence="3" id="KW-1005">Bacterial flagellum biogenesis</keyword>
<evidence type="ECO:0000256" key="2">
    <source>
        <dbReference type="ARBA" id="ARBA00007703"/>
    </source>
</evidence>